<name>X1CYC3_9ZZZZ</name>
<reference evidence="4" key="1">
    <citation type="journal article" date="2014" name="Front. Microbiol.">
        <title>High frequency of phylogenetically diverse reductive dehalogenase-homologous genes in deep subseafloor sedimentary metagenomes.</title>
        <authorList>
            <person name="Kawai M."/>
            <person name="Futagami T."/>
            <person name="Toyoda A."/>
            <person name="Takaki Y."/>
            <person name="Nishi S."/>
            <person name="Hori S."/>
            <person name="Arai W."/>
            <person name="Tsubouchi T."/>
            <person name="Morono Y."/>
            <person name="Uchiyama I."/>
            <person name="Ito T."/>
            <person name="Fujiyama A."/>
            <person name="Inagaki F."/>
            <person name="Takami H."/>
        </authorList>
    </citation>
    <scope>NUCLEOTIDE SEQUENCE</scope>
    <source>
        <strain evidence="4">Expedition CK06-06</strain>
    </source>
</reference>
<evidence type="ECO:0000256" key="2">
    <source>
        <dbReference type="SAM" id="Phobius"/>
    </source>
</evidence>
<dbReference type="EMBL" id="BART01030036">
    <property type="protein sequence ID" value="GAH13481.1"/>
    <property type="molecule type" value="Genomic_DNA"/>
</dbReference>
<feature type="transmembrane region" description="Helical" evidence="2">
    <location>
        <begin position="45"/>
        <end position="63"/>
    </location>
</feature>
<dbReference type="CDD" id="cd00130">
    <property type="entry name" value="PAS"/>
    <property type="match status" value="1"/>
</dbReference>
<dbReference type="AlphaFoldDB" id="X1CYC3"/>
<accession>X1CYC3</accession>
<feature type="coiled-coil region" evidence="1">
    <location>
        <begin position="95"/>
        <end position="147"/>
    </location>
</feature>
<evidence type="ECO:0000256" key="1">
    <source>
        <dbReference type="SAM" id="Coils"/>
    </source>
</evidence>
<feature type="non-terminal residue" evidence="4">
    <location>
        <position position="265"/>
    </location>
</feature>
<feature type="domain" description="PAS" evidence="3">
    <location>
        <begin position="144"/>
        <end position="214"/>
    </location>
</feature>
<comment type="caution">
    <text evidence="4">The sequence shown here is derived from an EMBL/GenBank/DDBJ whole genome shotgun (WGS) entry which is preliminary data.</text>
</comment>
<proteinExistence type="predicted"/>
<dbReference type="InterPro" id="IPR013656">
    <property type="entry name" value="PAS_4"/>
</dbReference>
<sequence>GESLANLDSVGSIWLDIILLARLATLGYIIVALIRQFRLGERQPAIIMGVGILPFIAGIFYEILGESGIVPYIPFGEIGFLGIAIAASIQMANSVIKTEEALEKHRQNLEGLVEERTAELGQTNQQLTQEIAQRQQVESSLRQSERRAHALLDAPPDSAMLANLDGTILEINEIAASRLGIDLQEAIGQNVFSFFDPSLAEVRRSKADQMITTGEPVSWEDMRAGRSYDNHIYPILDDDEHIVSIAIFARDITELKKVQEKEMAE</sequence>
<dbReference type="SMART" id="SM00091">
    <property type="entry name" value="PAS"/>
    <property type="match status" value="1"/>
</dbReference>
<evidence type="ECO:0000259" key="3">
    <source>
        <dbReference type="PROSITE" id="PS50112"/>
    </source>
</evidence>
<dbReference type="InterPro" id="IPR035965">
    <property type="entry name" value="PAS-like_dom_sf"/>
</dbReference>
<protein>
    <recommendedName>
        <fullName evidence="3">PAS domain-containing protein</fullName>
    </recommendedName>
</protein>
<dbReference type="Pfam" id="PF08448">
    <property type="entry name" value="PAS_4"/>
    <property type="match status" value="1"/>
</dbReference>
<dbReference type="InterPro" id="IPR000014">
    <property type="entry name" value="PAS"/>
</dbReference>
<organism evidence="4">
    <name type="scientific">marine sediment metagenome</name>
    <dbReference type="NCBI Taxonomy" id="412755"/>
    <lineage>
        <taxon>unclassified sequences</taxon>
        <taxon>metagenomes</taxon>
        <taxon>ecological metagenomes</taxon>
    </lineage>
</organism>
<evidence type="ECO:0000313" key="4">
    <source>
        <dbReference type="EMBL" id="GAH13481.1"/>
    </source>
</evidence>
<dbReference type="Gene3D" id="3.30.450.20">
    <property type="entry name" value="PAS domain"/>
    <property type="match status" value="1"/>
</dbReference>
<keyword evidence="2" id="KW-0472">Membrane</keyword>
<dbReference type="PROSITE" id="PS50112">
    <property type="entry name" value="PAS"/>
    <property type="match status" value="1"/>
</dbReference>
<feature type="transmembrane region" description="Helical" evidence="2">
    <location>
        <begin position="12"/>
        <end position="33"/>
    </location>
</feature>
<gene>
    <name evidence="4" type="ORF">S01H4_52548</name>
</gene>
<feature type="non-terminal residue" evidence="4">
    <location>
        <position position="1"/>
    </location>
</feature>
<keyword evidence="2" id="KW-0812">Transmembrane</keyword>
<keyword evidence="2" id="KW-1133">Transmembrane helix</keyword>
<keyword evidence="1" id="KW-0175">Coiled coil</keyword>
<feature type="transmembrane region" description="Helical" evidence="2">
    <location>
        <begin position="69"/>
        <end position="89"/>
    </location>
</feature>
<dbReference type="SUPFAM" id="SSF55785">
    <property type="entry name" value="PYP-like sensor domain (PAS domain)"/>
    <property type="match status" value="1"/>
</dbReference>
<dbReference type="NCBIfam" id="TIGR00229">
    <property type="entry name" value="sensory_box"/>
    <property type="match status" value="1"/>
</dbReference>